<dbReference type="EMBL" id="WKPI01000053">
    <property type="protein sequence ID" value="MSC35045.1"/>
    <property type="molecule type" value="Genomic_DNA"/>
</dbReference>
<comment type="caution">
    <text evidence="2">The sequence shown here is derived from an EMBL/GenBank/DDBJ whole genome shotgun (WGS) entry which is preliminary data.</text>
</comment>
<dbReference type="Proteomes" id="UP000480929">
    <property type="component" value="Unassembled WGS sequence"/>
</dbReference>
<evidence type="ECO:0000313" key="3">
    <source>
        <dbReference type="EMBL" id="MSC35045.1"/>
    </source>
</evidence>
<evidence type="ECO:0000313" key="5">
    <source>
        <dbReference type="Proteomes" id="UP000480929"/>
    </source>
</evidence>
<feature type="region of interest" description="Disordered" evidence="1">
    <location>
        <begin position="1"/>
        <end position="26"/>
    </location>
</feature>
<dbReference type="Proteomes" id="UP000433575">
    <property type="component" value="Unassembled WGS sequence"/>
</dbReference>
<dbReference type="EMBL" id="WKPJ01000051">
    <property type="protein sequence ID" value="MSA91288.1"/>
    <property type="molecule type" value="Genomic_DNA"/>
</dbReference>
<keyword evidence="5" id="KW-1185">Reference proteome</keyword>
<protein>
    <submittedName>
        <fullName evidence="2">Uncharacterized protein</fullName>
    </submittedName>
</protein>
<reference evidence="4 5" key="1">
    <citation type="journal article" date="2019" name="Nat. Med.">
        <title>A library of human gut bacterial isolates paired with longitudinal multiomics data enables mechanistic microbiome research.</title>
        <authorList>
            <person name="Poyet M."/>
            <person name="Groussin M."/>
            <person name="Gibbons S.M."/>
            <person name="Avila-Pacheco J."/>
            <person name="Jiang X."/>
            <person name="Kearney S.M."/>
            <person name="Perrotta A.R."/>
            <person name="Berdy B."/>
            <person name="Zhao S."/>
            <person name="Lieberman T.D."/>
            <person name="Swanson P.K."/>
            <person name="Smith M."/>
            <person name="Roesemann S."/>
            <person name="Alexander J.E."/>
            <person name="Rich S.A."/>
            <person name="Livny J."/>
            <person name="Vlamakis H."/>
            <person name="Clish C."/>
            <person name="Bullock K."/>
            <person name="Deik A."/>
            <person name="Scott J."/>
            <person name="Pierce K.A."/>
            <person name="Xavier R.J."/>
            <person name="Alm E.J."/>
        </authorList>
    </citation>
    <scope>NUCLEOTIDE SEQUENCE [LARGE SCALE GENOMIC DNA]</scope>
    <source>
        <strain evidence="2 4">BIOML-A4</strain>
        <strain evidence="3 5">BIOML-A5</strain>
    </source>
</reference>
<evidence type="ECO:0000256" key="1">
    <source>
        <dbReference type="SAM" id="MobiDB-lite"/>
    </source>
</evidence>
<evidence type="ECO:0000313" key="4">
    <source>
        <dbReference type="Proteomes" id="UP000433575"/>
    </source>
</evidence>
<gene>
    <name evidence="3" type="ORF">GKD88_18170</name>
    <name evidence="2" type="ORF">GKE08_18365</name>
</gene>
<feature type="compositionally biased region" description="Basic residues" evidence="1">
    <location>
        <begin position="1"/>
        <end position="21"/>
    </location>
</feature>
<organism evidence="2 4">
    <name type="scientific">Holdemania massiliensis</name>
    <dbReference type="NCBI Taxonomy" id="1468449"/>
    <lineage>
        <taxon>Bacteria</taxon>
        <taxon>Bacillati</taxon>
        <taxon>Bacillota</taxon>
        <taxon>Erysipelotrichia</taxon>
        <taxon>Erysipelotrichales</taxon>
        <taxon>Erysipelotrichaceae</taxon>
        <taxon>Holdemania</taxon>
    </lineage>
</organism>
<accession>A0A6N7SCH6</accession>
<name>A0A6N7SCH6_9FIRM</name>
<dbReference type="AlphaFoldDB" id="A0A6N7SCH6"/>
<sequence length="91" mass="10515">MSTKLRRRGTVFRKSRKKKPGKWNFHSEKPPVDSLVDALVDSRLTGKSLIFGAFLSFVNHVNQEIKEKVKSNNRAPMDCFQSLFCRLTRFG</sequence>
<evidence type="ECO:0000313" key="2">
    <source>
        <dbReference type="EMBL" id="MSA91288.1"/>
    </source>
</evidence>
<proteinExistence type="predicted"/>
<dbReference type="OrthoDB" id="1955806at2"/>